<dbReference type="OrthoDB" id="2355173at2"/>
<dbReference type="RefSeq" id="WP_133609808.1">
    <property type="nucleotide sequence ID" value="NZ_SNZC01000003.1"/>
</dbReference>
<gene>
    <name evidence="3" type="ORF">IP97_00556</name>
</gene>
<dbReference type="Pfam" id="PF08327">
    <property type="entry name" value="AHSA1"/>
    <property type="match status" value="1"/>
</dbReference>
<name>A0A562KP22_9FLAO</name>
<dbReference type="EMBL" id="VLKM01000002">
    <property type="protein sequence ID" value="TWH97130.1"/>
    <property type="molecule type" value="Genomic_DNA"/>
</dbReference>
<dbReference type="InterPro" id="IPR013538">
    <property type="entry name" value="ASHA1/2-like_C"/>
</dbReference>
<accession>A0A562KP22</accession>
<evidence type="ECO:0000259" key="2">
    <source>
        <dbReference type="Pfam" id="PF08327"/>
    </source>
</evidence>
<proteinExistence type="inferred from homology"/>
<comment type="caution">
    <text evidence="3">The sequence shown here is derived from an EMBL/GenBank/DDBJ whole genome shotgun (WGS) entry which is preliminary data.</text>
</comment>
<feature type="domain" description="Activator of Hsp90 ATPase homologue 1/2-like C-terminal" evidence="2">
    <location>
        <begin position="11"/>
        <end position="77"/>
    </location>
</feature>
<evidence type="ECO:0000313" key="4">
    <source>
        <dbReference type="Proteomes" id="UP000315312"/>
    </source>
</evidence>
<comment type="similarity">
    <text evidence="1">Belongs to the AHA1 family.</text>
</comment>
<sequence>MKNLTFEIEINAPADIVWNAMWNEENYKKWTSAFCEGSYAKSSWKQGERIHFLDPNGNGMYSEISTLVPNEKMYFTHLGNIKEFEEQPLDEATKAWSGAQENYEIIKVGSLSKVLVTLDIVDEYANFFLESFPKGLNTIKEIAENNE</sequence>
<dbReference type="Gene3D" id="3.30.530.20">
    <property type="match status" value="1"/>
</dbReference>
<organism evidence="3 4">
    <name type="scientific">Flavobacterium cheniae</name>
    <dbReference type="NCBI Taxonomy" id="295428"/>
    <lineage>
        <taxon>Bacteria</taxon>
        <taxon>Pseudomonadati</taxon>
        <taxon>Bacteroidota</taxon>
        <taxon>Flavobacteriia</taxon>
        <taxon>Flavobacteriales</taxon>
        <taxon>Flavobacteriaceae</taxon>
        <taxon>Flavobacterium</taxon>
    </lineage>
</organism>
<reference evidence="3 4" key="1">
    <citation type="journal article" date="2015" name="Stand. Genomic Sci.">
        <title>Genomic Encyclopedia of Bacterial and Archaeal Type Strains, Phase III: the genomes of soil and plant-associated and newly described type strains.</title>
        <authorList>
            <person name="Whitman W.B."/>
            <person name="Woyke T."/>
            <person name="Klenk H.P."/>
            <person name="Zhou Y."/>
            <person name="Lilburn T.G."/>
            <person name="Beck B.J."/>
            <person name="De Vos P."/>
            <person name="Vandamme P."/>
            <person name="Eisen J.A."/>
            <person name="Garrity G."/>
            <person name="Hugenholtz P."/>
            <person name="Kyrpides N.C."/>
        </authorList>
    </citation>
    <scope>NUCLEOTIDE SEQUENCE [LARGE SCALE GENOMIC DNA]</scope>
    <source>
        <strain evidence="3 4">CGMCC 1.6844</strain>
    </source>
</reference>
<dbReference type="AlphaFoldDB" id="A0A562KP22"/>
<evidence type="ECO:0000256" key="1">
    <source>
        <dbReference type="ARBA" id="ARBA00006817"/>
    </source>
</evidence>
<protein>
    <submittedName>
        <fullName evidence="3">Activator of Hsp90 ATPase-like protein</fullName>
    </submittedName>
</protein>
<dbReference type="Proteomes" id="UP000315312">
    <property type="component" value="Unassembled WGS sequence"/>
</dbReference>
<dbReference type="SUPFAM" id="SSF55961">
    <property type="entry name" value="Bet v1-like"/>
    <property type="match status" value="1"/>
</dbReference>
<dbReference type="InterPro" id="IPR023393">
    <property type="entry name" value="START-like_dom_sf"/>
</dbReference>
<evidence type="ECO:0000313" key="3">
    <source>
        <dbReference type="EMBL" id="TWH97130.1"/>
    </source>
</evidence>
<keyword evidence="4" id="KW-1185">Reference proteome</keyword>